<protein>
    <recommendedName>
        <fullName evidence="2">RNA-editing substrate-binding complex 6 protein domain-containing protein</fullName>
    </recommendedName>
</protein>
<dbReference type="RefSeq" id="XP_028543853.1">
    <property type="nucleotide sequence ID" value="XM_028688052.1"/>
</dbReference>
<reference evidence="4" key="1">
    <citation type="submission" date="2017-04" db="EMBL/GenBank/DDBJ databases">
        <title>Plasmodium gonderi genome.</title>
        <authorList>
            <person name="Arisue N."/>
            <person name="Honma H."/>
            <person name="Kawai S."/>
            <person name="Tougan T."/>
            <person name="Tanabe K."/>
            <person name="Horii T."/>
        </authorList>
    </citation>
    <scope>NUCLEOTIDE SEQUENCE [LARGE SCALE GENOMIC DNA]</scope>
    <source>
        <strain evidence="4">ATCC 30045</strain>
    </source>
</reference>
<dbReference type="InterPro" id="IPR058917">
    <property type="entry name" value="RESC6_dom"/>
</dbReference>
<feature type="region of interest" description="Disordered" evidence="1">
    <location>
        <begin position="761"/>
        <end position="801"/>
    </location>
</feature>
<keyword evidence="4" id="KW-1185">Reference proteome</keyword>
<dbReference type="GeneID" id="39747983"/>
<sequence>MKGSSFLLNHLKCKLLNRCKNEKKHLLYSTVTKRFGELHQPRTRSEKKSHLEIIDEVYFDMTDAMREKNKLEIEEYSSIHRNISEIILNHNISKKNEIIKNIMRYCIEFNRKNKMHEQKRKRENVNEVNKMDEEKEIFNIIKCNIKEYCNQFNSCEIGIILKCLLKIKVNDLSLINVLLQHYFKRNMKFSQYGSLYILYAFTKLNLLPQHENNFKLLCSDILNKINNFEFKNLCLVCNYLSALYNFNKTSIRYMVEQICTFLMNESKNNDDTDTDSIWCEDSIHYIANACARVNHLNKELFHFLKKKIEKRTMFFSIDQLVSLTNAYSKFKSAEEENFLSLYLLIADEIINKSYLLKPRHLSVLANSFNNACILHEKLFHIITENSLLLLSSFEPKQIVMIIHAYVNIGLSNNALLESIWNTASVFIPEYTLQELSMLLQAYTKSSQHRQKFFNQVSLRIYSLITISYPFLEENATANSIMYNHEKYVKMLQSVKTDDYLTSEKITTEQLFSLFYLVHNHQYYYNFMDHLLTISNNKYNNLPHPEIHNEIQNSQNTPNKIPINDEKNPNKYTNGFKQSELHEKHDIDNSLSKSIPSEELPDMNNVSVCYNEKITPTNKLIADKKIIQKSISENYTNYHDMDEEPFSHLCIRNQRISKKKFYSNETKINYLNSSDIYYPDTEKMEQRLIKHMSKDINATLVCSIIYSLIKGNCLLQYDLLICLSKLAIIFLKKFKISELANVCSALSEAYIRASDENNRQNELITKRQNKKFEDQEKNAKEDKQKEEKGREKEQQNELKNEHRMENKVTSFLCKHQTIKKITSPNNTPTYDEQLYNSSKLYLSTCTLFFDNVEYYLMEKKNFFTDVHSTYKFITSFGTLRMSKYSSVALHLFRLSLLEIKHLSYLPLQKMANAFMQMNVYNEDVYAFINKIQKTKKNK</sequence>
<evidence type="ECO:0000313" key="4">
    <source>
        <dbReference type="Proteomes" id="UP000195521"/>
    </source>
</evidence>
<organism evidence="3 4">
    <name type="scientific">Plasmodium gonderi</name>
    <dbReference type="NCBI Taxonomy" id="77519"/>
    <lineage>
        <taxon>Eukaryota</taxon>
        <taxon>Sar</taxon>
        <taxon>Alveolata</taxon>
        <taxon>Apicomplexa</taxon>
        <taxon>Aconoidasida</taxon>
        <taxon>Haemosporida</taxon>
        <taxon>Plasmodiidae</taxon>
        <taxon>Plasmodium</taxon>
        <taxon>Plasmodium (Plasmodium)</taxon>
    </lineage>
</organism>
<proteinExistence type="predicted"/>
<name>A0A1Y1JMK3_PLAGO</name>
<comment type="caution">
    <text evidence="3">The sequence shown here is derived from an EMBL/GenBank/DDBJ whole genome shotgun (WGS) entry which is preliminary data.</text>
</comment>
<feature type="domain" description="RNA-editing substrate-binding complex 6 protein" evidence="2">
    <location>
        <begin position="283"/>
        <end position="464"/>
    </location>
</feature>
<feature type="compositionally biased region" description="Basic and acidic residues" evidence="1">
    <location>
        <begin position="769"/>
        <end position="801"/>
    </location>
</feature>
<dbReference type="AlphaFoldDB" id="A0A1Y1JMK3"/>
<evidence type="ECO:0000256" key="1">
    <source>
        <dbReference type="SAM" id="MobiDB-lite"/>
    </source>
</evidence>
<dbReference type="Proteomes" id="UP000195521">
    <property type="component" value="Unassembled WGS sequence"/>
</dbReference>
<dbReference type="EMBL" id="BDQF01000011">
    <property type="protein sequence ID" value="GAW81264.1"/>
    <property type="molecule type" value="Genomic_DNA"/>
</dbReference>
<evidence type="ECO:0000259" key="2">
    <source>
        <dbReference type="Pfam" id="PF26188"/>
    </source>
</evidence>
<evidence type="ECO:0000313" key="3">
    <source>
        <dbReference type="EMBL" id="GAW81264.1"/>
    </source>
</evidence>
<accession>A0A1Y1JMK3</accession>
<gene>
    <name evidence="3" type="ORF">PGO_100170</name>
</gene>
<dbReference type="OrthoDB" id="293274at2759"/>
<dbReference type="Pfam" id="PF26188">
    <property type="entry name" value="RESC6"/>
    <property type="match status" value="1"/>
</dbReference>
<dbReference type="OMA" id="FNSCEIG"/>